<sequence length="252" mass="27064">MSAEDYYEGAVDSLAAREYESAGDQYARTAWQTLAEPRSNQSPFASDSKGWVGKGIAHLVTSAICYRVAGNAKRAADRGTEAYAVASDFRATLDHPAQQACLLEIAADARAAGDMGGVNNAYADAAEAYREAGTAVDDPQFRSTTPLFQSATTLLQQVARSTANGEIPITWEDFHGGDPSSPGPFLASRATLKQQRFPELLASIIESRYFAAPRGTTEYNNASYTCPACDSSDVNWVGDSVLCMRCSTPMER</sequence>
<comment type="caution">
    <text evidence="1">The sequence shown here is derived from an EMBL/GenBank/DDBJ whole genome shotgun (WGS) entry which is preliminary data.</text>
</comment>
<dbReference type="EMBL" id="JBHSZI010000001">
    <property type="protein sequence ID" value="MFC7057012.1"/>
    <property type="molecule type" value="Genomic_DNA"/>
</dbReference>
<protein>
    <submittedName>
        <fullName evidence="1">Uncharacterized protein</fullName>
    </submittedName>
</protein>
<proteinExistence type="predicted"/>
<reference evidence="1 2" key="1">
    <citation type="journal article" date="2019" name="Int. J. Syst. Evol. Microbiol.">
        <title>The Global Catalogue of Microorganisms (GCM) 10K type strain sequencing project: providing services to taxonomists for standard genome sequencing and annotation.</title>
        <authorList>
            <consortium name="The Broad Institute Genomics Platform"/>
            <consortium name="The Broad Institute Genome Sequencing Center for Infectious Disease"/>
            <person name="Wu L."/>
            <person name="Ma J."/>
        </authorList>
    </citation>
    <scope>NUCLEOTIDE SEQUENCE [LARGE SCALE GENOMIC DNA]</scope>
    <source>
        <strain evidence="1 2">JCM 30072</strain>
    </source>
</reference>
<dbReference type="RefSeq" id="WP_267162726.1">
    <property type="nucleotide sequence ID" value="NZ_CP112972.1"/>
</dbReference>
<organism evidence="1 2">
    <name type="scientific">Halovenus salina</name>
    <dbReference type="NCBI Taxonomy" id="1510225"/>
    <lineage>
        <taxon>Archaea</taxon>
        <taxon>Methanobacteriati</taxon>
        <taxon>Methanobacteriota</taxon>
        <taxon>Stenosarchaea group</taxon>
        <taxon>Halobacteria</taxon>
        <taxon>Halobacteriales</taxon>
        <taxon>Haloarculaceae</taxon>
        <taxon>Halovenus</taxon>
    </lineage>
</organism>
<accession>A0ABD5VW40</accession>
<gene>
    <name evidence="1" type="ORF">ACFQQG_01000</name>
</gene>
<name>A0ABD5VW40_9EURY</name>
<keyword evidence="2" id="KW-1185">Reference proteome</keyword>
<evidence type="ECO:0000313" key="2">
    <source>
        <dbReference type="Proteomes" id="UP001596445"/>
    </source>
</evidence>
<dbReference type="GeneID" id="76628814"/>
<evidence type="ECO:0000313" key="1">
    <source>
        <dbReference type="EMBL" id="MFC7057012.1"/>
    </source>
</evidence>
<dbReference type="AlphaFoldDB" id="A0ABD5VW40"/>
<dbReference type="Proteomes" id="UP001596445">
    <property type="component" value="Unassembled WGS sequence"/>
</dbReference>